<dbReference type="GO" id="GO:0003676">
    <property type="term" value="F:nucleic acid binding"/>
    <property type="evidence" value="ECO:0007669"/>
    <property type="project" value="InterPro"/>
</dbReference>
<feature type="region of interest" description="Disordered" evidence="1">
    <location>
        <begin position="42"/>
        <end position="87"/>
    </location>
</feature>
<accession>A0A1D1VW48</accession>
<dbReference type="OrthoDB" id="10035668at2759"/>
<sequence>MPESAADGNSPGVEKNADGADRKSHKAGTDAVMKTVCELKLRGGGAKSTKTAARRPKVKRTKQAPKIKRMKRCAKKPKRPSSSTSGVDEDELISFLKFLATVSWDWKLRSYKSVLQRFAEDCGSTITLSYKWRSTFAREHKDDLPPRVVELFSAKKAQEGSSRNVTAAEYFDRLAELYGRISTAPECIWNLGSLDVELPEPLKKLESVETTSPEHVSAIYAISAAGELIPATLLFKGSRIAGEWKSLLDGPDKEKVLLMVNSSGKYDPAAAIRWLRTIFTKAVKRKPVGVFLNETHCLPEYYDFLKLAYDEDIHLVSAPKKLNSVKLPLDVNIWGPTKDRWYEELDELQMEFPAATLTRPQVVKSFAPAYSLLNEEDIKDGFASCGIFPLNPNANPVVKKSLLPAYDGEMEEQEDISSLSEVVEEAFEMYERAGLSRARAKRLLRNMNVPGFETLS</sequence>
<evidence type="ECO:0000259" key="2">
    <source>
        <dbReference type="Pfam" id="PF03184"/>
    </source>
</evidence>
<feature type="region of interest" description="Disordered" evidence="1">
    <location>
        <begin position="1"/>
        <end position="29"/>
    </location>
</feature>
<protein>
    <recommendedName>
        <fullName evidence="2">DDE-1 domain-containing protein</fullName>
    </recommendedName>
</protein>
<gene>
    <name evidence="3" type="primary">RvY_15783-1</name>
    <name evidence="3" type="synonym">RvY_15783.1</name>
    <name evidence="3" type="ORF">RvY_15783</name>
</gene>
<comment type="caution">
    <text evidence="3">The sequence shown here is derived from an EMBL/GenBank/DDBJ whole genome shotgun (WGS) entry which is preliminary data.</text>
</comment>
<dbReference type="EMBL" id="BDGG01000012">
    <property type="protein sequence ID" value="GAV05690.1"/>
    <property type="molecule type" value="Genomic_DNA"/>
</dbReference>
<reference evidence="3 4" key="1">
    <citation type="journal article" date="2016" name="Nat. Commun.">
        <title>Extremotolerant tardigrade genome and improved radiotolerance of human cultured cells by tardigrade-unique protein.</title>
        <authorList>
            <person name="Hashimoto T."/>
            <person name="Horikawa D.D."/>
            <person name="Saito Y."/>
            <person name="Kuwahara H."/>
            <person name="Kozuka-Hata H."/>
            <person name="Shin-I T."/>
            <person name="Minakuchi Y."/>
            <person name="Ohishi K."/>
            <person name="Motoyama A."/>
            <person name="Aizu T."/>
            <person name="Enomoto A."/>
            <person name="Kondo K."/>
            <person name="Tanaka S."/>
            <person name="Hara Y."/>
            <person name="Koshikawa S."/>
            <person name="Sagara H."/>
            <person name="Miura T."/>
            <person name="Yokobori S."/>
            <person name="Miyagawa K."/>
            <person name="Suzuki Y."/>
            <person name="Kubo T."/>
            <person name="Oyama M."/>
            <person name="Kohara Y."/>
            <person name="Fujiyama A."/>
            <person name="Arakawa K."/>
            <person name="Katayama T."/>
            <person name="Toyoda A."/>
            <person name="Kunieda T."/>
        </authorList>
    </citation>
    <scope>NUCLEOTIDE SEQUENCE [LARGE SCALE GENOMIC DNA]</scope>
    <source>
        <strain evidence="3 4">YOKOZUNA-1</strain>
    </source>
</reference>
<dbReference type="Pfam" id="PF03184">
    <property type="entry name" value="DDE_1"/>
    <property type="match status" value="1"/>
</dbReference>
<dbReference type="Proteomes" id="UP000186922">
    <property type="component" value="Unassembled WGS sequence"/>
</dbReference>
<keyword evidence="4" id="KW-1185">Reference proteome</keyword>
<evidence type="ECO:0000313" key="4">
    <source>
        <dbReference type="Proteomes" id="UP000186922"/>
    </source>
</evidence>
<name>A0A1D1VW48_RAMVA</name>
<dbReference type="AlphaFoldDB" id="A0A1D1VW48"/>
<evidence type="ECO:0000256" key="1">
    <source>
        <dbReference type="SAM" id="MobiDB-lite"/>
    </source>
</evidence>
<feature type="domain" description="DDE-1" evidence="2">
    <location>
        <begin position="217"/>
        <end position="347"/>
    </location>
</feature>
<organism evidence="3 4">
    <name type="scientific">Ramazzottius varieornatus</name>
    <name type="common">Water bear</name>
    <name type="synonym">Tardigrade</name>
    <dbReference type="NCBI Taxonomy" id="947166"/>
    <lineage>
        <taxon>Eukaryota</taxon>
        <taxon>Metazoa</taxon>
        <taxon>Ecdysozoa</taxon>
        <taxon>Tardigrada</taxon>
        <taxon>Eutardigrada</taxon>
        <taxon>Parachela</taxon>
        <taxon>Hypsibioidea</taxon>
        <taxon>Ramazzottiidae</taxon>
        <taxon>Ramazzottius</taxon>
    </lineage>
</organism>
<dbReference type="InterPro" id="IPR004875">
    <property type="entry name" value="DDE_SF_endonuclease_dom"/>
</dbReference>
<proteinExistence type="predicted"/>
<feature type="compositionally biased region" description="Basic residues" evidence="1">
    <location>
        <begin position="52"/>
        <end position="79"/>
    </location>
</feature>
<evidence type="ECO:0000313" key="3">
    <source>
        <dbReference type="EMBL" id="GAV05690.1"/>
    </source>
</evidence>